<comment type="caution">
    <text evidence="1">The sequence shown here is derived from an EMBL/GenBank/DDBJ whole genome shotgun (WGS) entry which is preliminary data.</text>
</comment>
<gene>
    <name evidence="1" type="ORF">G2W53_003680</name>
</gene>
<dbReference type="Proteomes" id="UP000634136">
    <property type="component" value="Unassembled WGS sequence"/>
</dbReference>
<accession>A0A835CJH1</accession>
<protein>
    <submittedName>
        <fullName evidence="1">Uncharacterized protein</fullName>
    </submittedName>
</protein>
<reference evidence="1" key="1">
    <citation type="submission" date="2020-09" db="EMBL/GenBank/DDBJ databases">
        <title>Genome-Enabled Discovery of Anthraquinone Biosynthesis in Senna tora.</title>
        <authorList>
            <person name="Kang S.-H."/>
            <person name="Pandey R.P."/>
            <person name="Lee C.-M."/>
            <person name="Sim J.-S."/>
            <person name="Jeong J.-T."/>
            <person name="Choi B.-S."/>
            <person name="Jung M."/>
            <person name="Ginzburg D."/>
            <person name="Zhao K."/>
            <person name="Won S.Y."/>
            <person name="Oh T.-J."/>
            <person name="Yu Y."/>
            <person name="Kim N.-H."/>
            <person name="Lee O.R."/>
            <person name="Lee T.-H."/>
            <person name="Bashyal P."/>
            <person name="Kim T.-S."/>
            <person name="Lee W.-H."/>
            <person name="Kawkins C."/>
            <person name="Kim C.-K."/>
            <person name="Kim J.S."/>
            <person name="Ahn B.O."/>
            <person name="Rhee S.Y."/>
            <person name="Sohng J.K."/>
        </authorList>
    </citation>
    <scope>NUCLEOTIDE SEQUENCE</scope>
    <source>
        <tissue evidence="1">Leaf</tissue>
    </source>
</reference>
<dbReference type="EMBL" id="JAAIUW010000002">
    <property type="protein sequence ID" value="KAF7841382.1"/>
    <property type="molecule type" value="Genomic_DNA"/>
</dbReference>
<keyword evidence="2" id="KW-1185">Reference proteome</keyword>
<sequence length="33" mass="3555">MGFGAEMEGRGEEGGRVWVTGLVAGKEGTVWWD</sequence>
<evidence type="ECO:0000313" key="1">
    <source>
        <dbReference type="EMBL" id="KAF7841382.1"/>
    </source>
</evidence>
<organism evidence="1 2">
    <name type="scientific">Senna tora</name>
    <dbReference type="NCBI Taxonomy" id="362788"/>
    <lineage>
        <taxon>Eukaryota</taxon>
        <taxon>Viridiplantae</taxon>
        <taxon>Streptophyta</taxon>
        <taxon>Embryophyta</taxon>
        <taxon>Tracheophyta</taxon>
        <taxon>Spermatophyta</taxon>
        <taxon>Magnoliopsida</taxon>
        <taxon>eudicotyledons</taxon>
        <taxon>Gunneridae</taxon>
        <taxon>Pentapetalae</taxon>
        <taxon>rosids</taxon>
        <taxon>fabids</taxon>
        <taxon>Fabales</taxon>
        <taxon>Fabaceae</taxon>
        <taxon>Caesalpinioideae</taxon>
        <taxon>Cassia clade</taxon>
        <taxon>Senna</taxon>
    </lineage>
</organism>
<dbReference type="AlphaFoldDB" id="A0A835CJH1"/>
<evidence type="ECO:0000313" key="2">
    <source>
        <dbReference type="Proteomes" id="UP000634136"/>
    </source>
</evidence>
<proteinExistence type="predicted"/>
<name>A0A835CJH1_9FABA</name>